<accession>A0A8S2G9X9</accession>
<dbReference type="Proteomes" id="UP000682733">
    <property type="component" value="Unassembled WGS sequence"/>
</dbReference>
<comment type="caution">
    <text evidence="1">The sequence shown here is derived from an EMBL/GenBank/DDBJ whole genome shotgun (WGS) entry which is preliminary data.</text>
</comment>
<evidence type="ECO:0000313" key="3">
    <source>
        <dbReference type="Proteomes" id="UP000677228"/>
    </source>
</evidence>
<organism evidence="1 3">
    <name type="scientific">Didymodactylos carnosus</name>
    <dbReference type="NCBI Taxonomy" id="1234261"/>
    <lineage>
        <taxon>Eukaryota</taxon>
        <taxon>Metazoa</taxon>
        <taxon>Spiralia</taxon>
        <taxon>Gnathifera</taxon>
        <taxon>Rotifera</taxon>
        <taxon>Eurotatoria</taxon>
        <taxon>Bdelloidea</taxon>
        <taxon>Philodinida</taxon>
        <taxon>Philodinidae</taxon>
        <taxon>Didymodactylos</taxon>
    </lineage>
</organism>
<evidence type="ECO:0000313" key="1">
    <source>
        <dbReference type="EMBL" id="CAF1659952.1"/>
    </source>
</evidence>
<dbReference type="EMBL" id="CAJNOK010069695">
    <property type="protein sequence ID" value="CAF1659952.1"/>
    <property type="molecule type" value="Genomic_DNA"/>
</dbReference>
<dbReference type="Proteomes" id="UP000677228">
    <property type="component" value="Unassembled WGS sequence"/>
</dbReference>
<gene>
    <name evidence="1" type="ORF">OVA965_LOCUS45240</name>
    <name evidence="2" type="ORF">TMI583_LOCUS48563</name>
</gene>
<evidence type="ECO:0000313" key="2">
    <source>
        <dbReference type="EMBL" id="CAF4516910.1"/>
    </source>
</evidence>
<reference evidence="1" key="1">
    <citation type="submission" date="2021-02" db="EMBL/GenBank/DDBJ databases">
        <authorList>
            <person name="Nowell W R."/>
        </authorList>
    </citation>
    <scope>NUCLEOTIDE SEQUENCE</scope>
</reference>
<protein>
    <submittedName>
        <fullName evidence="1">Uncharacterized protein</fullName>
    </submittedName>
</protein>
<dbReference type="AlphaFoldDB" id="A0A8S2G9X9"/>
<name>A0A8S2G9X9_9BILA</name>
<sequence>EALLIFMNEQIGEFLFLIEGVPKKPVPFPVTSDKAMKMDQKREILSLNYNDRCLLLVNVEKLRFKAVVGTSSVFEIDIPVQNIQRQQALVAIRWQ</sequence>
<feature type="non-terminal residue" evidence="1">
    <location>
        <position position="95"/>
    </location>
</feature>
<proteinExistence type="predicted"/>
<feature type="non-terminal residue" evidence="1">
    <location>
        <position position="1"/>
    </location>
</feature>
<dbReference type="EMBL" id="CAJOBA010100060">
    <property type="protein sequence ID" value="CAF4516910.1"/>
    <property type="molecule type" value="Genomic_DNA"/>
</dbReference>